<accession>A0A2U1LVS0</accession>
<sequence>MIGQFGVGFYSANLVADKVVVTTKHNDDEQYIWESQSGGSFTVTKDTCGEPFGRDEKLLGKCTSLLILESNTSIWSTMMFVSSFMGMIMKKPTKLEEGPANSKDSPGGPWEFVGLLPLFDPLRHDCAETIRRGLDLGVIVKYLNVKMITGDQLVIGNETGRRLGMVVNMYPSSSLLGDHKDTFVAALPADKLTEKTDGFAGV</sequence>
<dbReference type="InterPro" id="IPR023214">
    <property type="entry name" value="HAD_sf"/>
</dbReference>
<dbReference type="PANTHER" id="PTHR42861">
    <property type="entry name" value="CALCIUM-TRANSPORTING ATPASE"/>
    <property type="match status" value="1"/>
</dbReference>
<dbReference type="InterPro" id="IPR023299">
    <property type="entry name" value="ATPase_P-typ_cyto_dom_N"/>
</dbReference>
<dbReference type="GO" id="GO:0000166">
    <property type="term" value="F:nucleotide binding"/>
    <property type="evidence" value="ECO:0007669"/>
    <property type="project" value="InterPro"/>
</dbReference>
<keyword evidence="3" id="KW-1185">Reference proteome</keyword>
<evidence type="ECO:0000256" key="1">
    <source>
        <dbReference type="ARBA" id="ARBA00022842"/>
    </source>
</evidence>
<dbReference type="Gene3D" id="3.40.1110.10">
    <property type="entry name" value="Calcium-transporting ATPase, cytoplasmic domain N"/>
    <property type="match status" value="1"/>
</dbReference>
<dbReference type="Gene3D" id="3.30.565.10">
    <property type="entry name" value="Histidine kinase-like ATPase, C-terminal domain"/>
    <property type="match status" value="1"/>
</dbReference>
<keyword evidence="1" id="KW-0460">Magnesium</keyword>
<organism evidence="2 3">
    <name type="scientific">Artemisia annua</name>
    <name type="common">Sweet wormwood</name>
    <dbReference type="NCBI Taxonomy" id="35608"/>
    <lineage>
        <taxon>Eukaryota</taxon>
        <taxon>Viridiplantae</taxon>
        <taxon>Streptophyta</taxon>
        <taxon>Embryophyta</taxon>
        <taxon>Tracheophyta</taxon>
        <taxon>Spermatophyta</taxon>
        <taxon>Magnoliopsida</taxon>
        <taxon>eudicotyledons</taxon>
        <taxon>Gunneridae</taxon>
        <taxon>Pentapetalae</taxon>
        <taxon>asterids</taxon>
        <taxon>campanulids</taxon>
        <taxon>Asterales</taxon>
        <taxon>Asteraceae</taxon>
        <taxon>Asteroideae</taxon>
        <taxon>Anthemideae</taxon>
        <taxon>Artemisiinae</taxon>
        <taxon>Artemisia</taxon>
    </lineage>
</organism>
<reference evidence="2 3" key="1">
    <citation type="journal article" date="2018" name="Mol. Plant">
        <title>The genome of Artemisia annua provides insight into the evolution of Asteraceae family and artemisinin biosynthesis.</title>
        <authorList>
            <person name="Shen Q."/>
            <person name="Zhang L."/>
            <person name="Liao Z."/>
            <person name="Wang S."/>
            <person name="Yan T."/>
            <person name="Shi P."/>
            <person name="Liu M."/>
            <person name="Fu X."/>
            <person name="Pan Q."/>
            <person name="Wang Y."/>
            <person name="Lv Z."/>
            <person name="Lu X."/>
            <person name="Zhang F."/>
            <person name="Jiang W."/>
            <person name="Ma Y."/>
            <person name="Chen M."/>
            <person name="Hao X."/>
            <person name="Li L."/>
            <person name="Tang Y."/>
            <person name="Lv G."/>
            <person name="Zhou Y."/>
            <person name="Sun X."/>
            <person name="Brodelius P.E."/>
            <person name="Rose J.K.C."/>
            <person name="Tang K."/>
        </authorList>
    </citation>
    <scope>NUCLEOTIDE SEQUENCE [LARGE SCALE GENOMIC DNA]</scope>
    <source>
        <strain evidence="3">cv. Huhao1</strain>
        <tissue evidence="2">Leaf</tissue>
    </source>
</reference>
<dbReference type="OrthoDB" id="2929958at2759"/>
<dbReference type="AlphaFoldDB" id="A0A2U1LVS0"/>
<name>A0A2U1LVS0_ARTAN</name>
<dbReference type="Gene3D" id="3.40.50.1000">
    <property type="entry name" value="HAD superfamily/HAD-like"/>
    <property type="match status" value="1"/>
</dbReference>
<dbReference type="STRING" id="35608.A0A2U1LVS0"/>
<evidence type="ECO:0000313" key="2">
    <source>
        <dbReference type="EMBL" id="PWA53091.1"/>
    </source>
</evidence>
<protein>
    <submittedName>
        <fullName evidence="2">P-type ATPase</fullName>
    </submittedName>
</protein>
<dbReference type="SUPFAM" id="SSF55874">
    <property type="entry name" value="ATPase domain of HSP90 chaperone/DNA topoisomerase II/histidine kinase"/>
    <property type="match status" value="1"/>
</dbReference>
<evidence type="ECO:0000313" key="3">
    <source>
        <dbReference type="Proteomes" id="UP000245207"/>
    </source>
</evidence>
<dbReference type="EMBL" id="PKPP01007543">
    <property type="protein sequence ID" value="PWA53091.1"/>
    <property type="molecule type" value="Genomic_DNA"/>
</dbReference>
<dbReference type="InterPro" id="IPR036890">
    <property type="entry name" value="HATPase_C_sf"/>
</dbReference>
<gene>
    <name evidence="2" type="ORF">CTI12_AA448540</name>
</gene>
<comment type="caution">
    <text evidence="2">The sequence shown here is derived from an EMBL/GenBank/DDBJ whole genome shotgun (WGS) entry which is preliminary data.</text>
</comment>
<proteinExistence type="predicted"/>
<dbReference type="Proteomes" id="UP000245207">
    <property type="component" value="Unassembled WGS sequence"/>
</dbReference>